<dbReference type="AlphaFoldDB" id="A0A1J1I0I3"/>
<evidence type="ECO:0000313" key="4">
    <source>
        <dbReference type="EMBL" id="CRK93781.1"/>
    </source>
</evidence>
<dbReference type="Proteomes" id="UP000183832">
    <property type="component" value="Unassembled WGS sequence"/>
</dbReference>
<organism evidence="4 5">
    <name type="scientific">Clunio marinus</name>
    <dbReference type="NCBI Taxonomy" id="568069"/>
    <lineage>
        <taxon>Eukaryota</taxon>
        <taxon>Metazoa</taxon>
        <taxon>Ecdysozoa</taxon>
        <taxon>Arthropoda</taxon>
        <taxon>Hexapoda</taxon>
        <taxon>Insecta</taxon>
        <taxon>Pterygota</taxon>
        <taxon>Neoptera</taxon>
        <taxon>Endopterygota</taxon>
        <taxon>Diptera</taxon>
        <taxon>Nematocera</taxon>
        <taxon>Chironomoidea</taxon>
        <taxon>Chironomidae</taxon>
        <taxon>Clunio</taxon>
    </lineage>
</organism>
<evidence type="ECO:0000256" key="2">
    <source>
        <dbReference type="SAM" id="MobiDB-lite"/>
    </source>
</evidence>
<evidence type="ECO:0000256" key="1">
    <source>
        <dbReference type="SAM" id="Coils"/>
    </source>
</evidence>
<keyword evidence="3" id="KW-1133">Transmembrane helix</keyword>
<reference evidence="4 5" key="1">
    <citation type="submission" date="2015-04" db="EMBL/GenBank/DDBJ databases">
        <authorList>
            <person name="Syromyatnikov M.Y."/>
            <person name="Popov V.N."/>
        </authorList>
    </citation>
    <scope>NUCLEOTIDE SEQUENCE [LARGE SCALE GENOMIC DNA]</scope>
</reference>
<sequence length="714" mass="79334">MYAAAGGASCRNARKRQAQQHIKDKAAQAKALKEKLDAAKAAELAAPTKSKQFHQLPASYLRAPHASNRKLSAGYTGHSSKLLLPISEQSAQHHSPSQQTLLHHSRHHFHYTNEPRTPTLRLDVDHHQKLTKSATASFPLVSQAGTPPASPSICFRQQQHFFKESQNNLLSAQHPIHIQIPVINDGIIITPATPLPSPSPSQKQQIENEKLGTEVVERIAPKFDDLPEFPLERACSVYRNRKLEASETKIKNNVEIDDQQHQQQFYPGGMPNGNSGLQTHWADEFCDSENQALGVCTCDHIEAALMLRSKQRIARNKLRRQRLGIRGELPTSVATKNIPPYPRFPPESWCAQGRAAWLERGRRCSVQDPNTASYHRRWVKRNRIQDSSIGGSSDDEDLLGVIRGPSTFANAFLYIGLGTISLGSIIFFVGTGEKGFKTQELRLIGPALAGIGVIFCILRIFFCVCPSHCISNRERNKKDAKSDADHRTSLLHDTKRVSIARGPYINSKIPMSSSQSSQFPPKSIVKNKSYEGVETLRQIASTSLFLDNEQKVNGQTIPTINEPEEEPPIELKKMETLKVDTLNIIDIISTDEESDHLEPLFMETSLMAIEPSPLSPPPFSPPPALPLTPNTNIVTTSFNREVGFLSLPLTSTTTDEAGPSERRKHHHRHKHHHKHRHSTAVGRTAPIDDRGQSTSSGHQPPETEIVLSPSKLGQ</sequence>
<keyword evidence="3" id="KW-0472">Membrane</keyword>
<feature type="compositionally biased region" description="Basic residues" evidence="2">
    <location>
        <begin position="662"/>
        <end position="678"/>
    </location>
</feature>
<gene>
    <name evidence="4" type="ORF">CLUMA_CG007308</name>
</gene>
<dbReference type="OrthoDB" id="6425771at2759"/>
<keyword evidence="1" id="KW-0175">Coiled coil</keyword>
<dbReference type="EMBL" id="CVRI01000038">
    <property type="protein sequence ID" value="CRK93781.1"/>
    <property type="molecule type" value="Genomic_DNA"/>
</dbReference>
<proteinExistence type="predicted"/>
<evidence type="ECO:0000313" key="5">
    <source>
        <dbReference type="Proteomes" id="UP000183832"/>
    </source>
</evidence>
<feature type="coiled-coil region" evidence="1">
    <location>
        <begin position="15"/>
        <end position="42"/>
    </location>
</feature>
<feature type="transmembrane region" description="Helical" evidence="3">
    <location>
        <begin position="411"/>
        <end position="431"/>
    </location>
</feature>
<protein>
    <submittedName>
        <fullName evidence="4">CLUMA_CG007308, isoform A</fullName>
    </submittedName>
</protein>
<keyword evidence="3" id="KW-0812">Transmembrane</keyword>
<evidence type="ECO:0000256" key="3">
    <source>
        <dbReference type="SAM" id="Phobius"/>
    </source>
</evidence>
<feature type="transmembrane region" description="Helical" evidence="3">
    <location>
        <begin position="443"/>
        <end position="462"/>
    </location>
</feature>
<accession>A0A1J1I0I3</accession>
<name>A0A1J1I0I3_9DIPT</name>
<feature type="region of interest" description="Disordered" evidence="2">
    <location>
        <begin position="649"/>
        <end position="714"/>
    </location>
</feature>
<keyword evidence="5" id="KW-1185">Reference proteome</keyword>